<feature type="compositionally biased region" description="Basic and acidic residues" evidence="6">
    <location>
        <begin position="1197"/>
        <end position="1206"/>
    </location>
</feature>
<evidence type="ECO:0000256" key="6">
    <source>
        <dbReference type="SAM" id="MobiDB-lite"/>
    </source>
</evidence>
<dbReference type="GO" id="GO:0006384">
    <property type="term" value="P:transcription initiation at RNA polymerase III promoter"/>
    <property type="evidence" value="ECO:0007669"/>
    <property type="project" value="InterPro"/>
</dbReference>
<feature type="region of interest" description="Disordered" evidence="6">
    <location>
        <begin position="1822"/>
        <end position="1882"/>
    </location>
</feature>
<feature type="compositionally biased region" description="Acidic residues" evidence="6">
    <location>
        <begin position="1610"/>
        <end position="1622"/>
    </location>
</feature>
<gene>
    <name evidence="10" type="primary">GTF3C1</name>
    <name evidence="10" type="ORF">FQV18_0007280</name>
</gene>
<dbReference type="InterPro" id="IPR056467">
    <property type="entry name" value="eWH_GTF3C1"/>
</dbReference>
<feature type="region of interest" description="Disordered" evidence="6">
    <location>
        <begin position="1607"/>
        <end position="1628"/>
    </location>
</feature>
<evidence type="ECO:0000259" key="8">
    <source>
        <dbReference type="Pfam" id="PF23704"/>
    </source>
</evidence>
<dbReference type="Pfam" id="PF23704">
    <property type="entry name" value="WHD_GTF3C1_N"/>
    <property type="match status" value="1"/>
</dbReference>
<feature type="compositionally biased region" description="Acidic residues" evidence="6">
    <location>
        <begin position="476"/>
        <end position="491"/>
    </location>
</feature>
<dbReference type="InterPro" id="IPR035625">
    <property type="entry name" value="Tfc3-like_eWH"/>
</dbReference>
<keyword evidence="5" id="KW-0539">Nucleus</keyword>
<reference evidence="10" key="1">
    <citation type="journal article" date="2019" name="Gigascience">
        <title>High-coverage genomes to elucidate the evolution of penguins.</title>
        <authorList>
            <person name="Pan H."/>
            <person name="Cole T.L."/>
            <person name="Bi X."/>
            <person name="Fang M."/>
            <person name="Zhou C."/>
            <person name="Yang Z."/>
            <person name="Ksepka D.T."/>
            <person name="Hart T."/>
            <person name="Bouzat J.L."/>
            <person name="Argilla L.S."/>
            <person name="Bertelsen M.F."/>
            <person name="Boersma P.D."/>
            <person name="Bost C.A."/>
            <person name="Cherel Y."/>
            <person name="Dann P."/>
            <person name="Fiddaman S.R."/>
            <person name="Howard P."/>
            <person name="Labuschagne K."/>
            <person name="Mattern T."/>
            <person name="Miller G."/>
            <person name="Parker P."/>
            <person name="Phillips R.A."/>
            <person name="Quillfeldt P."/>
            <person name="Ryan P.G."/>
            <person name="Taylor H."/>
            <person name="Thompson D.R."/>
            <person name="Young M.J."/>
            <person name="Ellegaard M.R."/>
            <person name="Gilbert M.T.P."/>
            <person name="Sinding M.S."/>
            <person name="Pacheco G."/>
            <person name="Shepherd L.D."/>
            <person name="Tennyson A.J.D."/>
            <person name="Grosser S."/>
            <person name="Kay E."/>
            <person name="Nupen L.J."/>
            <person name="Ellenberg U."/>
            <person name="Houston D.M."/>
            <person name="Reeve A.H."/>
            <person name="Johnson K."/>
            <person name="Masello J.F."/>
            <person name="Stracke T."/>
            <person name="McKinlay B."/>
            <person name="Borboroglu P.G."/>
            <person name="Zhang D.X."/>
            <person name="Zhang G."/>
        </authorList>
    </citation>
    <scope>NUCLEOTIDE SEQUENCE</scope>
    <source>
        <strain evidence="10">10/9/18-1</strain>
    </source>
</reference>
<dbReference type="GO" id="GO:0042791">
    <property type="term" value="P:5S class rRNA transcription by RNA polymerase III"/>
    <property type="evidence" value="ECO:0007669"/>
    <property type="project" value="TreeGrafter"/>
</dbReference>
<feature type="compositionally biased region" description="Basic and acidic residues" evidence="6">
    <location>
        <begin position="1870"/>
        <end position="1882"/>
    </location>
</feature>
<dbReference type="InterPro" id="IPR044210">
    <property type="entry name" value="Tfc3-like"/>
</dbReference>
<dbReference type="GO" id="GO:0005634">
    <property type="term" value="C:nucleus"/>
    <property type="evidence" value="ECO:0007669"/>
    <property type="project" value="UniProtKB-SubCell"/>
</dbReference>
<evidence type="ECO:0000256" key="2">
    <source>
        <dbReference type="ARBA" id="ARBA00022553"/>
    </source>
</evidence>
<dbReference type="InterPro" id="IPR007309">
    <property type="entry name" value="TFIIIC_Bblock-bd"/>
</dbReference>
<feature type="compositionally biased region" description="Basic residues" evidence="6">
    <location>
        <begin position="1207"/>
        <end position="1221"/>
    </location>
</feature>
<dbReference type="PANTHER" id="PTHR15180">
    <property type="entry name" value="GENERAL TRANSCRIPTION FACTOR 3C POLYPEPTIDE 1"/>
    <property type="match status" value="1"/>
</dbReference>
<evidence type="ECO:0000256" key="5">
    <source>
        <dbReference type="ARBA" id="ARBA00023242"/>
    </source>
</evidence>
<protein>
    <submittedName>
        <fullName evidence="10">General transcription factor 3C polypeptide 1</fullName>
    </submittedName>
</protein>
<feature type="compositionally biased region" description="Basic and acidic residues" evidence="6">
    <location>
        <begin position="1845"/>
        <end position="1860"/>
    </location>
</feature>
<dbReference type="GO" id="GO:0000127">
    <property type="term" value="C:transcription factor TFIIIC complex"/>
    <property type="evidence" value="ECO:0007669"/>
    <property type="project" value="InterPro"/>
</dbReference>
<evidence type="ECO:0000256" key="4">
    <source>
        <dbReference type="ARBA" id="ARBA00023163"/>
    </source>
</evidence>
<evidence type="ECO:0000259" key="9">
    <source>
        <dbReference type="Pfam" id="PF24101"/>
    </source>
</evidence>
<feature type="non-terminal residue" evidence="10">
    <location>
        <position position="2153"/>
    </location>
</feature>
<evidence type="ECO:0000259" key="7">
    <source>
        <dbReference type="Pfam" id="PF04182"/>
    </source>
</evidence>
<keyword evidence="4" id="KW-0804">Transcription</keyword>
<organism evidence="10 11">
    <name type="scientific">Eudyptula minor novaehollandiae</name>
    <name type="common">Australian little penguin</name>
    <dbReference type="NCBI Taxonomy" id="2052820"/>
    <lineage>
        <taxon>Eukaryota</taxon>
        <taxon>Metazoa</taxon>
        <taxon>Chordata</taxon>
        <taxon>Craniata</taxon>
        <taxon>Vertebrata</taxon>
        <taxon>Euteleostomi</taxon>
        <taxon>Archelosauria</taxon>
        <taxon>Archosauria</taxon>
        <taxon>Dinosauria</taxon>
        <taxon>Saurischia</taxon>
        <taxon>Theropoda</taxon>
        <taxon>Coelurosauria</taxon>
        <taxon>Aves</taxon>
        <taxon>Neognathae</taxon>
        <taxon>Neoaves</taxon>
        <taxon>Aequornithes</taxon>
        <taxon>Sphenisciformes</taxon>
        <taxon>Spheniscidae</taxon>
        <taxon>Eudyptula</taxon>
    </lineage>
</organism>
<evidence type="ECO:0000313" key="11">
    <source>
        <dbReference type="Proteomes" id="UP000818537"/>
    </source>
</evidence>
<name>A0A8S9EKY9_EUDMI</name>
<sequence>MEALWALLDEVALEGLDGITPGALWHRLGARTPPFPLPLEPATQQLLWAALSAQPDVSFHLLPRARPPLRLHDRYEEIDLETGILETKRDPLPSDDIYPVHMILDNKDGIQGSCQYFKERVDITDQIRRKDLQPCYTYIEAVEKWGEKLVIVASQDQRYRALIGWEGDPDLKLPDFSYCILERLGRARWQGELQRDLHSGAFKVDAGKIHYHRRVLDRNGLITMQSHVIRLPSGAQQHSILLLLTRFHVDRRSKYDILMEKLSSMLSARSNQMETLGNLREELGLCERTFKRLYQYMMNAGLAKVISVPLQDIHPNGGPYKTKKGTDVMVRCLKLLKEFRKKMEDYHDDDEEEIITKAVQPVDIVCERDMLTQAYELIESRGTKGISQAEIRLAMNVGKLEARMLCRLLERYKVVKGFMEDEGRQRTTKYISYIFAEESDLNRQFEREKARSEHLATVTLALVPEDSPPVENVSPGDDDTLVSESDNEEEGKDGKKRGKGQKANSGSLLKLSFQDDTQQSTPAKGSKPTAVKSQGKKLPSSQIPEEPKELPDNVSGESSTLETLKQESNLSTCAHSTDEDGDVAVVEEVRLEDPKKACGQKKEKRSKATAVERSHETYRLLKRRNLIVEAVRNLRLIESLFTLQKMVMDQEKQEGVSTKCCKKSIVRLVQKLAREGLLRLYRTTVIQDGISKKVEFVVHPSVSPNDPLVKSAIEQVRFRISNSSTANRQVAMMTPTSQDHAEEENLGQEAAPDSGETQEGSCKADNSRARKTDEKMGITQLKNYHPVTVPGLGRSLGFLPKMPRLRMVHMFLWYLIYGHSLNGTRQKGGSDGEKKGSKRGLDANAAVLEAQPDGTLEIMTTVVNPEVSAQETEVELSNQTVYVDDVSWMRYVPPLPVHREFGFGWALVSDILLCLPLSLFVQIVQVSYKVDGLEDFLNDPLKKHTLIRFLPRSVRQQLLYKRRYIFSVVENLQRLCYMGLIQFGPTEKFQDKDQVFVYMKRNAVIVDTTICDPHYNLAQSSRPFERRLYVLNTMQDVENFWFDLQCVCLNTPLGVVRCPRSKKSNLQGEETALDVEMEQESAMDKHNLERKCAMLEYTTGSREVVDDGTIPGDGLGAAGLDSSFYGHLKRNWIWTSYIINKTRKESTVSENGLTARLQTFLTKHPLPLSTGGNKINIFGEGKVGSESPVQKEECFEISKEPTQDRTKRVRGGKSQKRKRLRKDIGKKTKKKKKEDDSVEKSKRLRYHDEADQSALQRMTRLRVTWTVQEDSLLMLCRIASHVLNAKVKGPFVPWQAVRDIMHASFEESLDKTSHSVGRRARYIVRNPQTYLNYKVCLAEVYQDKALIEDFMNRDNNYEDPQVCAKEFKEFVERLKEKFSSTLGNPELEIPDTLQELFSRFRVLAIGEDTNQNTKEDSLSSVYDIHFLVLQNLIQSTLALSDNQMKSCQSFQTFRLYREYRDDILVKAFLECQKRSLVNRRRVTHTLGPKKSRALPFVPMSYQLSQSYYRVFTWRFPSTICTESFQFLEKLKDAEKSDQPDNFSFKDQENKASEGMTAFPMDGPGGHCVAMLSLFSLGLVSVNVRIPEQIVVVDSTMVENEVIKSLGKEGLEDDDDDDDDLDDSSGGKRRIEVKARQASHTNYLLMRGYYAPGIVSTRNLSPSDNIVVNSCQVKVKLRCTPVPGRLSSPVSSLLDNMVVGVSCLPETFTRLIKVREENYEVDQFLHECTECYGYNPRDVAAVLEIRNAIEATSHFGICKAELSKRFCSYEEVEPERTRSLEQYIQDLIEMQQVLEVGGHTVRLVAIVFAKPWLLHSVCLKNKPEDSDQQGAETTLPDVQQDCLPPEPKKGEAHSREEEQLGKDTQSVSNEEPPRKRCKTQDDVLRDGNQFCQGSQTGLKSTNENNFDAGVTDPVRMKEALIMDEETGSLGGQTEHLAEQPVCAPGAVNVDTYRQQDKSCSEDKELEENDELSTEHKQIPILEQSAGEQYDDLSYLQENPGVSKGISMPDVSQAARDRACENVCFIGRPWRIVDGNLNKPVCKGMMEAVLYHIMTKPGITEGMLLQHYMGVLQPVAVLEILQGLETLGCIRRFYMKKPSLVSLFSQPVVEEKLDNPKLSETPTIYYEPTIDCTLRLGKVFPCEVNWNKWVQIIPV</sequence>
<feature type="compositionally biased region" description="Polar residues" evidence="6">
    <location>
        <begin position="555"/>
        <end position="575"/>
    </location>
</feature>
<keyword evidence="2" id="KW-0597">Phosphoprotein</keyword>
<feature type="region of interest" description="Disordered" evidence="6">
    <location>
        <begin position="460"/>
        <end position="578"/>
    </location>
</feature>
<evidence type="ECO:0000256" key="1">
    <source>
        <dbReference type="ARBA" id="ARBA00004123"/>
    </source>
</evidence>
<feature type="region of interest" description="Disordered" evidence="6">
    <location>
        <begin position="1197"/>
        <end position="1241"/>
    </location>
</feature>
<dbReference type="EMBL" id="VULB01008977">
    <property type="protein sequence ID" value="KAF1484919.1"/>
    <property type="molecule type" value="Genomic_DNA"/>
</dbReference>
<accession>A0A8S9EKY9</accession>
<dbReference type="InterPro" id="IPR056428">
    <property type="entry name" value="WH_GTF3C1"/>
</dbReference>
<dbReference type="GO" id="GO:0003677">
    <property type="term" value="F:DNA binding"/>
    <property type="evidence" value="ECO:0007669"/>
    <property type="project" value="UniProtKB-KW"/>
</dbReference>
<dbReference type="Pfam" id="PF04182">
    <property type="entry name" value="B-block_TFIIIC"/>
    <property type="match status" value="1"/>
</dbReference>
<proteinExistence type="predicted"/>
<comment type="subcellular location">
    <subcellularLocation>
        <location evidence="1">Nucleus</location>
    </subcellularLocation>
</comment>
<feature type="non-terminal residue" evidence="10">
    <location>
        <position position="1"/>
    </location>
</feature>
<feature type="domain" description="General transcription factor 3C polypeptide 1 winged-helix" evidence="8">
    <location>
        <begin position="5"/>
        <end position="61"/>
    </location>
</feature>
<dbReference type="PANTHER" id="PTHR15180:SF1">
    <property type="entry name" value="GENERAL TRANSCRIPTION FACTOR 3C POLYPEPTIDE 1"/>
    <property type="match status" value="1"/>
</dbReference>
<feature type="compositionally biased region" description="Polar residues" evidence="6">
    <location>
        <begin position="727"/>
        <end position="738"/>
    </location>
</feature>
<dbReference type="CDD" id="cd16169">
    <property type="entry name" value="Tau138_eWH"/>
    <property type="match status" value="1"/>
</dbReference>
<feature type="domain" description="GTF3C1 extended winged-helix" evidence="9">
    <location>
        <begin position="615"/>
        <end position="723"/>
    </location>
</feature>
<feature type="compositionally biased region" description="Basic and acidic residues" evidence="6">
    <location>
        <begin position="765"/>
        <end position="776"/>
    </location>
</feature>
<dbReference type="Proteomes" id="UP000818537">
    <property type="component" value="Unassembled WGS sequence"/>
</dbReference>
<feature type="domain" description="B-block binding subunit of TFIIIC" evidence="7">
    <location>
        <begin position="174"/>
        <end position="249"/>
    </location>
</feature>
<feature type="compositionally biased region" description="Polar residues" evidence="6">
    <location>
        <begin position="514"/>
        <end position="523"/>
    </location>
</feature>
<evidence type="ECO:0000256" key="3">
    <source>
        <dbReference type="ARBA" id="ARBA00023125"/>
    </source>
</evidence>
<evidence type="ECO:0000313" key="10">
    <source>
        <dbReference type="EMBL" id="KAF1484919.1"/>
    </source>
</evidence>
<comment type="caution">
    <text evidence="10">The sequence shown here is derived from an EMBL/GenBank/DDBJ whole genome shotgun (WGS) entry which is preliminary data.</text>
</comment>
<feature type="region of interest" description="Disordered" evidence="6">
    <location>
        <begin position="727"/>
        <end position="779"/>
    </location>
</feature>
<dbReference type="Pfam" id="PF24101">
    <property type="entry name" value="WHD_GTF3C1"/>
    <property type="match status" value="1"/>
</dbReference>
<keyword evidence="3" id="KW-0238">DNA-binding</keyword>